<accession>A0A7Y2W9B9</accession>
<name>A0A7Y2W9B9_9HYPH</name>
<sequence length="200" mass="22246">MRADTRSGKDATTRRTQPNWTLELIKAGVPYAALPIPPAPDASHREKCKHAWALRKLWAQRTGRTIERLTPPGYAEKIKQKKREAHVARAGKCIVDRITAEELTREIRALQREAQMEADAFIAEDIRQVEPFTQIDTRAAQDEAVRLSPVSQTAKEGHQWVTDAELGPEKAAARTKAIMDRYAALGVRLASGATYVPAGE</sequence>
<gene>
    <name evidence="1" type="ORF">HLI17_34300</name>
</gene>
<evidence type="ECO:0000313" key="2">
    <source>
        <dbReference type="Proteomes" id="UP000530654"/>
    </source>
</evidence>
<comment type="caution">
    <text evidence="1">The sequence shown here is derived from an EMBL/GenBank/DDBJ whole genome shotgun (WGS) entry which is preliminary data.</text>
</comment>
<reference evidence="1 2" key="1">
    <citation type="submission" date="2020-04" db="EMBL/GenBank/DDBJ databases">
        <title>Rhizobium bacterial biofertilizers improve the content of phenolic compounds of Lactuca sativa L. under non-saline and saline-stress conditions.</title>
        <authorList>
            <person name="Ayuso-Calles M."/>
            <person name="Garcia-Estevez I."/>
            <person name="Jimenez-Gomez A."/>
            <person name="Flores-Felix J.D."/>
            <person name="Escribano-Bailon M."/>
            <person name="Rivas R."/>
        </authorList>
    </citation>
    <scope>NUCLEOTIDE SEQUENCE [LARGE SCALE GENOMIC DNA]</scope>
    <source>
        <strain evidence="1 2">GPTR02</strain>
    </source>
</reference>
<dbReference type="RefSeq" id="WP_170283126.1">
    <property type="nucleotide sequence ID" value="NZ_JABEQY010000079.1"/>
</dbReference>
<evidence type="ECO:0000313" key="1">
    <source>
        <dbReference type="EMBL" id="NNH68239.1"/>
    </source>
</evidence>
<dbReference type="Proteomes" id="UP000530654">
    <property type="component" value="Unassembled WGS sequence"/>
</dbReference>
<dbReference type="EMBL" id="JABEQY010000079">
    <property type="protein sequence ID" value="NNH68239.1"/>
    <property type="molecule type" value="Genomic_DNA"/>
</dbReference>
<protein>
    <submittedName>
        <fullName evidence="1">Uncharacterized protein</fullName>
    </submittedName>
</protein>
<proteinExistence type="predicted"/>
<dbReference type="AlphaFoldDB" id="A0A7Y2W9B9"/>
<organism evidence="1 2">
    <name type="scientific">Rhizobium laguerreae</name>
    <dbReference type="NCBI Taxonomy" id="1076926"/>
    <lineage>
        <taxon>Bacteria</taxon>
        <taxon>Pseudomonadati</taxon>
        <taxon>Pseudomonadota</taxon>
        <taxon>Alphaproteobacteria</taxon>
        <taxon>Hyphomicrobiales</taxon>
        <taxon>Rhizobiaceae</taxon>
        <taxon>Rhizobium/Agrobacterium group</taxon>
        <taxon>Rhizobium</taxon>
    </lineage>
</organism>